<dbReference type="AlphaFoldDB" id="A0AAE1AUU7"/>
<proteinExistence type="predicted"/>
<sequence length="115" mass="12986">MDRTVCHTPSGPVPLAVAYYAFLLLGAPRKCNITSVRDHAVTVWFLWLCNIGCVHRLSLCMSSIVLSSRWEISITMRGERMSSTSRVSHVVRFGLMLSKSFHRVADASMSRMLRQ</sequence>
<reference evidence="1" key="1">
    <citation type="journal article" date="2023" name="G3 (Bethesda)">
        <title>A reference genome for the long-term kleptoplast-retaining sea slug Elysia crispata morphotype clarki.</title>
        <authorList>
            <person name="Eastman K.E."/>
            <person name="Pendleton A.L."/>
            <person name="Shaikh M.A."/>
            <person name="Suttiyut T."/>
            <person name="Ogas R."/>
            <person name="Tomko P."/>
            <person name="Gavelis G."/>
            <person name="Widhalm J.R."/>
            <person name="Wisecaver J.H."/>
        </authorList>
    </citation>
    <scope>NUCLEOTIDE SEQUENCE</scope>
    <source>
        <strain evidence="1">ECLA1</strain>
    </source>
</reference>
<organism evidence="1 2">
    <name type="scientific">Elysia crispata</name>
    <name type="common">lettuce slug</name>
    <dbReference type="NCBI Taxonomy" id="231223"/>
    <lineage>
        <taxon>Eukaryota</taxon>
        <taxon>Metazoa</taxon>
        <taxon>Spiralia</taxon>
        <taxon>Lophotrochozoa</taxon>
        <taxon>Mollusca</taxon>
        <taxon>Gastropoda</taxon>
        <taxon>Heterobranchia</taxon>
        <taxon>Euthyneura</taxon>
        <taxon>Panpulmonata</taxon>
        <taxon>Sacoglossa</taxon>
        <taxon>Placobranchoidea</taxon>
        <taxon>Plakobranchidae</taxon>
        <taxon>Elysia</taxon>
    </lineage>
</organism>
<dbReference type="Proteomes" id="UP001283361">
    <property type="component" value="Unassembled WGS sequence"/>
</dbReference>
<gene>
    <name evidence="1" type="ORF">RRG08_049585</name>
</gene>
<keyword evidence="2" id="KW-1185">Reference proteome</keyword>
<evidence type="ECO:0000313" key="2">
    <source>
        <dbReference type="Proteomes" id="UP001283361"/>
    </source>
</evidence>
<name>A0AAE1AUU7_9GAST</name>
<comment type="caution">
    <text evidence="1">The sequence shown here is derived from an EMBL/GenBank/DDBJ whole genome shotgun (WGS) entry which is preliminary data.</text>
</comment>
<protein>
    <submittedName>
        <fullName evidence="1">Uncharacterized protein</fullName>
    </submittedName>
</protein>
<evidence type="ECO:0000313" key="1">
    <source>
        <dbReference type="EMBL" id="KAK3794185.1"/>
    </source>
</evidence>
<accession>A0AAE1AUU7</accession>
<dbReference type="EMBL" id="JAWDGP010001132">
    <property type="protein sequence ID" value="KAK3794185.1"/>
    <property type="molecule type" value="Genomic_DNA"/>
</dbReference>